<accession>K0ENG4</accession>
<keyword evidence="3" id="KW-1185">Reference proteome</keyword>
<evidence type="ECO:0000256" key="1">
    <source>
        <dbReference type="SAM" id="MobiDB-lite"/>
    </source>
</evidence>
<evidence type="ECO:0000313" key="3">
    <source>
        <dbReference type="Proteomes" id="UP000006304"/>
    </source>
</evidence>
<name>K0ENG4_NOCB7</name>
<dbReference type="AlphaFoldDB" id="K0ENG4"/>
<dbReference type="eggNOG" id="ENOG5031Y71">
    <property type="taxonomic scope" value="Bacteria"/>
</dbReference>
<proteinExistence type="predicted"/>
<feature type="region of interest" description="Disordered" evidence="1">
    <location>
        <begin position="67"/>
        <end position="110"/>
    </location>
</feature>
<reference evidence="2 3" key="1">
    <citation type="journal article" date="2012" name="J. Bacteriol.">
        <title>Complete genome sequence of Nocardia brasiliensis HUJEG-1.</title>
        <authorList>
            <person name="Vera-Cabrera L."/>
            <person name="Ortiz-Lopez R."/>
            <person name="Elizondo-Gonzalez R."/>
            <person name="Perez-Maya A.A."/>
            <person name="Ocampo-Candiani J."/>
        </authorList>
    </citation>
    <scope>NUCLEOTIDE SEQUENCE [LARGE SCALE GENOMIC DNA]</scope>
    <source>
        <strain evidence="3">ATCC 700358</strain>
    </source>
</reference>
<protein>
    <submittedName>
        <fullName evidence="2">Uncharacterized protein</fullName>
    </submittedName>
</protein>
<gene>
    <name evidence="2" type="ORF">O3I_002435</name>
</gene>
<dbReference type="HOGENOM" id="CLU_2168323_0_0_11"/>
<feature type="compositionally biased region" description="Polar residues" evidence="1">
    <location>
        <begin position="86"/>
        <end position="99"/>
    </location>
</feature>
<dbReference type="EMBL" id="CP003876">
    <property type="protein sequence ID" value="AFT98449.1"/>
    <property type="molecule type" value="Genomic_DNA"/>
</dbReference>
<sequence>MRKFGCSPTRYVGWSTLILIASDWSGHWPAAGSFDAGAALVEGGALDSALPDGFGVEGSAVLLGTEVDEPAATGFESPGESPPRDTVSTSQITSANATTKAPIANARRRQ</sequence>
<dbReference type="Proteomes" id="UP000006304">
    <property type="component" value="Chromosome"/>
</dbReference>
<organism evidence="2 3">
    <name type="scientific">Nocardia brasiliensis (strain ATCC 700358 / HUJEG-1)</name>
    <dbReference type="NCBI Taxonomy" id="1133849"/>
    <lineage>
        <taxon>Bacteria</taxon>
        <taxon>Bacillati</taxon>
        <taxon>Actinomycetota</taxon>
        <taxon>Actinomycetes</taxon>
        <taxon>Mycobacteriales</taxon>
        <taxon>Nocardiaceae</taxon>
        <taxon>Nocardia</taxon>
    </lineage>
</organism>
<dbReference type="KEGG" id="nbr:O3I_002435"/>
<evidence type="ECO:0000313" key="2">
    <source>
        <dbReference type="EMBL" id="AFT98449.1"/>
    </source>
</evidence>